<sequence>MPETAKPKQTLDCMGLYCPIPLFQTRAEIDKLQVGEILEVLSDDPAAEEDLKRFAKRTGHEIIRLEKKDGCLRFLIKKGK</sequence>
<dbReference type="SUPFAM" id="SSF64307">
    <property type="entry name" value="SirA-like"/>
    <property type="match status" value="1"/>
</dbReference>
<dbReference type="EMBL" id="LAZR01001729">
    <property type="protein sequence ID" value="KKN40036.1"/>
    <property type="molecule type" value="Genomic_DNA"/>
</dbReference>
<comment type="caution">
    <text evidence="3">The sequence shown here is derived from an EMBL/GenBank/DDBJ whole genome shotgun (WGS) entry which is preliminary data.</text>
</comment>
<evidence type="ECO:0000259" key="2">
    <source>
        <dbReference type="PROSITE" id="PS01148"/>
    </source>
</evidence>
<organism evidence="3">
    <name type="scientific">marine sediment metagenome</name>
    <dbReference type="NCBI Taxonomy" id="412755"/>
    <lineage>
        <taxon>unclassified sequences</taxon>
        <taxon>metagenomes</taxon>
        <taxon>ecological metagenomes</taxon>
    </lineage>
</organism>
<evidence type="ECO:0000313" key="3">
    <source>
        <dbReference type="EMBL" id="KKN40036.1"/>
    </source>
</evidence>
<name>A0A0F9SSL5_9ZZZZ</name>
<dbReference type="Pfam" id="PF01206">
    <property type="entry name" value="TusA"/>
    <property type="match status" value="1"/>
</dbReference>
<protein>
    <recommendedName>
        <fullName evidence="2">UPF0033 domain-containing protein</fullName>
    </recommendedName>
</protein>
<feature type="domain" description="UPF0033" evidence="2">
    <location>
        <begin position="11"/>
        <end position="35"/>
    </location>
</feature>
<accession>A0A0F9SSL5</accession>
<dbReference type="PANTHER" id="PTHR33279">
    <property type="entry name" value="SULFUR CARRIER PROTEIN YEDF-RELATED"/>
    <property type="match status" value="1"/>
</dbReference>
<dbReference type="Gene3D" id="3.30.110.40">
    <property type="entry name" value="TusA-like domain"/>
    <property type="match status" value="1"/>
</dbReference>
<evidence type="ECO:0000256" key="1">
    <source>
        <dbReference type="ARBA" id="ARBA00008984"/>
    </source>
</evidence>
<dbReference type="PANTHER" id="PTHR33279:SF6">
    <property type="entry name" value="SULFUR CARRIER PROTEIN YEDF-RELATED"/>
    <property type="match status" value="1"/>
</dbReference>
<proteinExistence type="inferred from homology"/>
<comment type="similarity">
    <text evidence="1">Belongs to the sulfur carrier protein TusA family.</text>
</comment>
<dbReference type="InterPro" id="IPR036868">
    <property type="entry name" value="TusA-like_sf"/>
</dbReference>
<dbReference type="PROSITE" id="PS01148">
    <property type="entry name" value="UPF0033"/>
    <property type="match status" value="1"/>
</dbReference>
<gene>
    <name evidence="3" type="ORF">LCGC14_0737300</name>
</gene>
<dbReference type="InterPro" id="IPR001455">
    <property type="entry name" value="TusA-like"/>
</dbReference>
<dbReference type="AlphaFoldDB" id="A0A0F9SSL5"/>
<dbReference type="CDD" id="cd00291">
    <property type="entry name" value="SirA_YedF_YeeD"/>
    <property type="match status" value="1"/>
</dbReference>
<reference evidence="3" key="1">
    <citation type="journal article" date="2015" name="Nature">
        <title>Complex archaea that bridge the gap between prokaryotes and eukaryotes.</title>
        <authorList>
            <person name="Spang A."/>
            <person name="Saw J.H."/>
            <person name="Jorgensen S.L."/>
            <person name="Zaremba-Niedzwiedzka K."/>
            <person name="Martijn J."/>
            <person name="Lind A.E."/>
            <person name="van Eijk R."/>
            <person name="Schleper C."/>
            <person name="Guy L."/>
            <person name="Ettema T.J."/>
        </authorList>
    </citation>
    <scope>NUCLEOTIDE SEQUENCE</scope>
</reference>